<keyword evidence="3 6" id="KW-0560">Oxidoreductase</keyword>
<evidence type="ECO:0000313" key="9">
    <source>
        <dbReference type="Proteomes" id="UP001201873"/>
    </source>
</evidence>
<evidence type="ECO:0000256" key="1">
    <source>
        <dbReference type="ARBA" id="ARBA00022559"/>
    </source>
</evidence>
<comment type="similarity">
    <text evidence="6">Belongs to the AhpD family.</text>
</comment>
<evidence type="ECO:0000259" key="7">
    <source>
        <dbReference type="Pfam" id="PF02627"/>
    </source>
</evidence>
<evidence type="ECO:0000313" key="8">
    <source>
        <dbReference type="EMBL" id="MCK9879051.1"/>
    </source>
</evidence>
<feature type="active site" description="Proton donor" evidence="6">
    <location>
        <position position="131"/>
    </location>
</feature>
<dbReference type="EMBL" id="JALKFT010000062">
    <property type="protein sequence ID" value="MCK9879051.1"/>
    <property type="molecule type" value="Genomic_DNA"/>
</dbReference>
<evidence type="ECO:0000256" key="5">
    <source>
        <dbReference type="ARBA" id="ARBA00023284"/>
    </source>
</evidence>
<evidence type="ECO:0000256" key="3">
    <source>
        <dbReference type="ARBA" id="ARBA00023002"/>
    </source>
</evidence>
<keyword evidence="5 6" id="KW-0676">Redox-active center</keyword>
<evidence type="ECO:0000256" key="4">
    <source>
        <dbReference type="ARBA" id="ARBA00023157"/>
    </source>
</evidence>
<protein>
    <recommendedName>
        <fullName evidence="6">Alkyl hydroperoxide reductase AhpD</fullName>
        <ecNumber evidence="6">1.11.1.28</ecNumber>
    </recommendedName>
    <alternativeName>
        <fullName evidence="6">Alkylhydroperoxidase AhpD</fullName>
    </alternativeName>
</protein>
<dbReference type="InterPro" id="IPR003779">
    <property type="entry name" value="CMD-like"/>
</dbReference>
<dbReference type="Pfam" id="PF02627">
    <property type="entry name" value="CMD"/>
    <property type="match status" value="1"/>
</dbReference>
<dbReference type="NCBIfam" id="TIGR00778">
    <property type="entry name" value="ahpD_dom"/>
    <property type="match status" value="1"/>
</dbReference>
<sequence length="182" mass="19700">MSVARLRELLPDYARDLRLNLGSVTSQSQLSPRQLWGTVLAAAIASRGRTTLAELEPEAMRHLDPGAATAARTAAAVMAMNNIYYRTLHLLEDPEYSRLRAGLRMNALANPGVDKVDFELWSLAVSAVNGCGRCLTAHEHELRERGVAREVIQEAIRVASVVHAVAVTLEAAETSAAITTTV</sequence>
<dbReference type="HAMAP" id="MF_01676">
    <property type="entry name" value="AhpD"/>
    <property type="match status" value="1"/>
</dbReference>
<keyword evidence="1 6" id="KW-0575">Peroxidase</keyword>
<dbReference type="RefSeq" id="WP_248827101.1">
    <property type="nucleotide sequence ID" value="NZ_JALKFT010000062.1"/>
</dbReference>
<organism evidence="8 9">
    <name type="scientific">Frankia umida</name>
    <dbReference type="NCBI Taxonomy" id="573489"/>
    <lineage>
        <taxon>Bacteria</taxon>
        <taxon>Bacillati</taxon>
        <taxon>Actinomycetota</taxon>
        <taxon>Actinomycetes</taxon>
        <taxon>Frankiales</taxon>
        <taxon>Frankiaceae</taxon>
        <taxon>Frankia</taxon>
    </lineage>
</organism>
<keyword evidence="2 6" id="KW-0049">Antioxidant</keyword>
<comment type="catalytic activity">
    <reaction evidence="6">
        <text>N(6)-[(R)-dihydrolipoyl]-L-lysyl-[lipoyl-carrier protein] + a hydroperoxide = N(6)-[(R)-lipoyl]-L-lysyl-[lipoyl-carrier protein] + an alcohol + H2O</text>
        <dbReference type="Rhea" id="RHEA:62636"/>
        <dbReference type="Rhea" id="RHEA-COMP:10502"/>
        <dbReference type="Rhea" id="RHEA-COMP:16355"/>
        <dbReference type="ChEBI" id="CHEBI:15377"/>
        <dbReference type="ChEBI" id="CHEBI:30879"/>
        <dbReference type="ChEBI" id="CHEBI:35924"/>
        <dbReference type="ChEBI" id="CHEBI:83099"/>
        <dbReference type="ChEBI" id="CHEBI:83100"/>
        <dbReference type="EC" id="1.11.1.28"/>
    </reaction>
</comment>
<dbReference type="InterPro" id="IPR029032">
    <property type="entry name" value="AhpD-like"/>
</dbReference>
<feature type="domain" description="Carboxymuconolactone decarboxylase-like" evidence="7">
    <location>
        <begin position="94"/>
        <end position="172"/>
    </location>
</feature>
<dbReference type="InterPro" id="IPR004675">
    <property type="entry name" value="AhpD_core"/>
</dbReference>
<reference evidence="8 9" key="1">
    <citation type="submission" date="2022-04" db="EMBL/GenBank/DDBJ databases">
        <title>Genome diversity in the genus Frankia.</title>
        <authorList>
            <person name="Carlos-Shanley C."/>
            <person name="Hahn D."/>
        </authorList>
    </citation>
    <scope>NUCLEOTIDE SEQUENCE [LARGE SCALE GENOMIC DNA]</scope>
    <source>
        <strain evidence="8 9">Ag45/Mut15</strain>
    </source>
</reference>
<evidence type="ECO:0000256" key="6">
    <source>
        <dbReference type="HAMAP-Rule" id="MF_01676"/>
    </source>
</evidence>
<name>A0ABT0K5S1_9ACTN</name>
<dbReference type="PANTHER" id="PTHR33930:SF7">
    <property type="entry name" value="ALKYL HYDROPEROXIDE REDUCTASE AHPD"/>
    <property type="match status" value="1"/>
</dbReference>
<dbReference type="Gene3D" id="1.20.1290.10">
    <property type="entry name" value="AhpD-like"/>
    <property type="match status" value="1"/>
</dbReference>
<comment type="caution">
    <text evidence="8">The sequence shown here is derived from an EMBL/GenBank/DDBJ whole genome shotgun (WGS) entry which is preliminary data.</text>
</comment>
<keyword evidence="9" id="KW-1185">Reference proteome</keyword>
<evidence type="ECO:0000256" key="2">
    <source>
        <dbReference type="ARBA" id="ARBA00022862"/>
    </source>
</evidence>
<dbReference type="NCBIfam" id="TIGR00777">
    <property type="entry name" value="ahpD"/>
    <property type="match status" value="1"/>
</dbReference>
<dbReference type="PANTHER" id="PTHR33930">
    <property type="entry name" value="ALKYL HYDROPEROXIDE REDUCTASE AHPD"/>
    <property type="match status" value="1"/>
</dbReference>
<accession>A0ABT0K5S1</accession>
<dbReference type="EC" id="1.11.1.28" evidence="6"/>
<feature type="disulfide bond" evidence="6">
    <location>
        <begin position="131"/>
        <end position="134"/>
    </location>
</feature>
<keyword evidence="4 6" id="KW-1015">Disulfide bond</keyword>
<feature type="disulfide bond" description="Interchain (with AhpC); in linked form" evidence="6">
    <location>
        <position position="134"/>
    </location>
</feature>
<proteinExistence type="inferred from homology"/>
<gene>
    <name evidence="6" type="primary">ahpD</name>
    <name evidence="8" type="ORF">MXD59_25385</name>
</gene>
<dbReference type="SUPFAM" id="SSF69118">
    <property type="entry name" value="AhpD-like"/>
    <property type="match status" value="1"/>
</dbReference>
<comment type="function">
    <text evidence="6">Antioxidant protein with alkyl hydroperoxidase activity. Required for the reduction of the AhpC active site cysteine residues and for the regeneration of the AhpC enzyme activity.</text>
</comment>
<feature type="active site" description="Cysteine sulfenic acid (-SOH) intermediate" evidence="6">
    <location>
        <position position="134"/>
    </location>
</feature>
<dbReference type="InterPro" id="IPR004674">
    <property type="entry name" value="AhpD"/>
</dbReference>
<comment type="subunit">
    <text evidence="6">Homotrimer.</text>
</comment>
<dbReference type="Proteomes" id="UP001201873">
    <property type="component" value="Unassembled WGS sequence"/>
</dbReference>